<evidence type="ECO:0000313" key="3">
    <source>
        <dbReference type="EMBL" id="MEA0971517.1"/>
    </source>
</evidence>
<reference evidence="3 4" key="1">
    <citation type="submission" date="2023-03" db="EMBL/GenBank/DDBJ databases">
        <title>Host association and intracellularity evolved multiple times independently in the Rickettsiales.</title>
        <authorList>
            <person name="Castelli M."/>
            <person name="Nardi T."/>
            <person name="Gammuto L."/>
            <person name="Bellinzona G."/>
            <person name="Sabaneyeva E."/>
            <person name="Potekhin A."/>
            <person name="Serra V."/>
            <person name="Petroni G."/>
            <person name="Sassera D."/>
        </authorList>
    </citation>
    <scope>NUCLEOTIDE SEQUENCE [LARGE SCALE GENOMIC DNA]</scope>
    <source>
        <strain evidence="3 4">Sr 2-6</strain>
    </source>
</reference>
<evidence type="ECO:0000256" key="1">
    <source>
        <dbReference type="ARBA" id="ARBA00022614"/>
    </source>
</evidence>
<name>A0ABU5NEC1_9RICK</name>
<evidence type="ECO:0000256" key="2">
    <source>
        <dbReference type="ARBA" id="ARBA00022737"/>
    </source>
</evidence>
<keyword evidence="2" id="KW-0677">Repeat</keyword>
<organism evidence="3 4">
    <name type="scientific">Candidatus Megaera venefica</name>
    <dbReference type="NCBI Taxonomy" id="2055910"/>
    <lineage>
        <taxon>Bacteria</taxon>
        <taxon>Pseudomonadati</taxon>
        <taxon>Pseudomonadota</taxon>
        <taxon>Alphaproteobacteria</taxon>
        <taxon>Rickettsiales</taxon>
        <taxon>Rickettsiaceae</taxon>
        <taxon>Candidatus Megaera</taxon>
    </lineage>
</organism>
<dbReference type="PANTHER" id="PTHR24112:SF9">
    <property type="entry name" value="PROTEIN PHOSPHATASE 1 REGULATORY SUBUNIT 37"/>
    <property type="match status" value="1"/>
</dbReference>
<dbReference type="Gene3D" id="3.80.10.10">
    <property type="entry name" value="Ribonuclease Inhibitor"/>
    <property type="match status" value="1"/>
</dbReference>
<keyword evidence="1" id="KW-0433">Leucine-rich repeat</keyword>
<dbReference type="RefSeq" id="WP_322777424.1">
    <property type="nucleotide sequence ID" value="NZ_JARJFB010000160.1"/>
</dbReference>
<protein>
    <submittedName>
        <fullName evidence="3">Uncharacterized protein</fullName>
    </submittedName>
</protein>
<dbReference type="Proteomes" id="UP001291687">
    <property type="component" value="Unassembled WGS sequence"/>
</dbReference>
<dbReference type="InterPro" id="IPR051279">
    <property type="entry name" value="PP1-Reg/Actin-Interact_Protein"/>
</dbReference>
<dbReference type="PANTHER" id="PTHR24112">
    <property type="entry name" value="LEUCINE-RICH REPEAT, ISOFORM F-RELATED"/>
    <property type="match status" value="1"/>
</dbReference>
<dbReference type="SUPFAM" id="SSF52047">
    <property type="entry name" value="RNI-like"/>
    <property type="match status" value="1"/>
</dbReference>
<dbReference type="InterPro" id="IPR032675">
    <property type="entry name" value="LRR_dom_sf"/>
</dbReference>
<gene>
    <name evidence="3" type="ORF">Megvenef_01497</name>
</gene>
<proteinExistence type="predicted"/>
<sequence length="429" mass="48340">MKIKITGQDKGDLLPISTDLQLLPFPTCLHEHLRGLKLSEVSDEEAANITTVLSSIGIDVSSIPSNFLQKENIGLDFSQGSKIFPYVKNIILISIIPSNIHLTSLNLFGSRLDQTGSSYLSDALKTTSSLAYLKISYNDMGYYGQLELSKGLEKNHSLTSIDFSNNAITCEEDLSYFFNLCLPNINVAEKIVNRYPLTYDDYVDPNVFNRYSELYSEQNLRSLNPDLFIAIQGHDTIRYFSFGIVTDRDFLTFMHSKMLGAKGQVYQNVFMSDGVMAGFNQLSYLANFKGEVEQLNKSIVANFMASFMQEEYAGHIREVITTPKMIAQYMKLTDLLVSTSDEPIIIDLPTETQEFIENNYLLFLLAHLRKTPGESLLEKLHLDVHKNISSYLFTLGKPTIVDVIDYKAQEDETPIMGIGYFDGMVGDLI</sequence>
<accession>A0ABU5NEC1</accession>
<dbReference type="EMBL" id="JARJFB010000160">
    <property type="protein sequence ID" value="MEA0971517.1"/>
    <property type="molecule type" value="Genomic_DNA"/>
</dbReference>
<comment type="caution">
    <text evidence="3">The sequence shown here is derived from an EMBL/GenBank/DDBJ whole genome shotgun (WGS) entry which is preliminary data.</text>
</comment>
<evidence type="ECO:0000313" key="4">
    <source>
        <dbReference type="Proteomes" id="UP001291687"/>
    </source>
</evidence>
<keyword evidence="4" id="KW-1185">Reference proteome</keyword>